<keyword evidence="7" id="KW-0067">ATP-binding</keyword>
<proteinExistence type="predicted"/>
<accession>A0A9D6V4B0</accession>
<evidence type="ECO:0000313" key="14">
    <source>
        <dbReference type="Proteomes" id="UP000807825"/>
    </source>
</evidence>
<keyword evidence="9" id="KW-1133">Transmembrane helix</keyword>
<dbReference type="CDD" id="cd00130">
    <property type="entry name" value="PAS"/>
    <property type="match status" value="1"/>
</dbReference>
<feature type="transmembrane region" description="Helical" evidence="9">
    <location>
        <begin position="45"/>
        <end position="67"/>
    </location>
</feature>
<evidence type="ECO:0000256" key="2">
    <source>
        <dbReference type="ARBA" id="ARBA00012438"/>
    </source>
</evidence>
<dbReference type="Gene3D" id="1.10.287.130">
    <property type="match status" value="1"/>
</dbReference>
<dbReference type="PANTHER" id="PTHR43065">
    <property type="entry name" value="SENSOR HISTIDINE KINASE"/>
    <property type="match status" value="1"/>
</dbReference>
<evidence type="ECO:0000259" key="12">
    <source>
        <dbReference type="PROSITE" id="PS50113"/>
    </source>
</evidence>
<dbReference type="Gene3D" id="3.30.565.10">
    <property type="entry name" value="Histidine kinase-like ATPase, C-terminal domain"/>
    <property type="match status" value="1"/>
</dbReference>
<dbReference type="Pfam" id="PF13426">
    <property type="entry name" value="PAS_9"/>
    <property type="match status" value="1"/>
</dbReference>
<dbReference type="PROSITE" id="PS50112">
    <property type="entry name" value="PAS"/>
    <property type="match status" value="1"/>
</dbReference>
<dbReference type="SMART" id="SM00387">
    <property type="entry name" value="HATPase_c"/>
    <property type="match status" value="1"/>
</dbReference>
<dbReference type="GO" id="GO:0005524">
    <property type="term" value="F:ATP binding"/>
    <property type="evidence" value="ECO:0007669"/>
    <property type="project" value="UniProtKB-KW"/>
</dbReference>
<comment type="caution">
    <text evidence="13">The sequence shown here is derived from an EMBL/GenBank/DDBJ whole genome shotgun (WGS) entry which is preliminary data.</text>
</comment>
<dbReference type="SMART" id="SM00388">
    <property type="entry name" value="HisKA"/>
    <property type="match status" value="1"/>
</dbReference>
<keyword evidence="9" id="KW-0812">Transmembrane</keyword>
<dbReference type="InterPro" id="IPR001610">
    <property type="entry name" value="PAC"/>
</dbReference>
<keyword evidence="3" id="KW-0597">Phosphoprotein</keyword>
<dbReference type="InterPro" id="IPR000014">
    <property type="entry name" value="PAS"/>
</dbReference>
<comment type="catalytic activity">
    <reaction evidence="1">
        <text>ATP + protein L-histidine = ADP + protein N-phospho-L-histidine.</text>
        <dbReference type="EC" id="2.7.13.3"/>
    </reaction>
</comment>
<dbReference type="CDD" id="cd00082">
    <property type="entry name" value="HisKA"/>
    <property type="match status" value="1"/>
</dbReference>
<protein>
    <recommendedName>
        <fullName evidence="2">histidine kinase</fullName>
        <ecNumber evidence="2">2.7.13.3</ecNumber>
    </recommendedName>
</protein>
<dbReference type="InterPro" id="IPR005467">
    <property type="entry name" value="His_kinase_dom"/>
</dbReference>
<evidence type="ECO:0000256" key="4">
    <source>
        <dbReference type="ARBA" id="ARBA00022679"/>
    </source>
</evidence>
<dbReference type="SUPFAM" id="SSF55785">
    <property type="entry name" value="PYP-like sensor domain (PAS domain)"/>
    <property type="match status" value="1"/>
</dbReference>
<dbReference type="InterPro" id="IPR003594">
    <property type="entry name" value="HATPase_dom"/>
</dbReference>
<feature type="domain" description="PAC" evidence="12">
    <location>
        <begin position="223"/>
        <end position="275"/>
    </location>
</feature>
<gene>
    <name evidence="13" type="ORF">HY912_12770</name>
</gene>
<evidence type="ECO:0000313" key="13">
    <source>
        <dbReference type="EMBL" id="MBI5250360.1"/>
    </source>
</evidence>
<evidence type="ECO:0000256" key="6">
    <source>
        <dbReference type="ARBA" id="ARBA00022777"/>
    </source>
</evidence>
<keyword evidence="8" id="KW-0902">Two-component regulatory system</keyword>
<reference evidence="13" key="1">
    <citation type="submission" date="2020-07" db="EMBL/GenBank/DDBJ databases">
        <title>Huge and variable diversity of episymbiotic CPR bacteria and DPANN archaea in groundwater ecosystems.</title>
        <authorList>
            <person name="He C.Y."/>
            <person name="Keren R."/>
            <person name="Whittaker M."/>
            <person name="Farag I.F."/>
            <person name="Doudna J."/>
            <person name="Cate J.H.D."/>
            <person name="Banfield J.F."/>
        </authorList>
    </citation>
    <scope>NUCLEOTIDE SEQUENCE</scope>
    <source>
        <strain evidence="13">NC_groundwater_1664_Pr3_B-0.1um_52_9</strain>
    </source>
</reference>
<evidence type="ECO:0000256" key="9">
    <source>
        <dbReference type="SAM" id="Phobius"/>
    </source>
</evidence>
<keyword evidence="6" id="KW-0418">Kinase</keyword>
<name>A0A9D6V4B0_9BACT</name>
<keyword evidence="5" id="KW-0547">Nucleotide-binding</keyword>
<evidence type="ECO:0000256" key="8">
    <source>
        <dbReference type="ARBA" id="ARBA00023012"/>
    </source>
</evidence>
<dbReference type="EMBL" id="JACRDE010000338">
    <property type="protein sequence ID" value="MBI5250360.1"/>
    <property type="molecule type" value="Genomic_DNA"/>
</dbReference>
<dbReference type="InterPro" id="IPR004358">
    <property type="entry name" value="Sig_transdc_His_kin-like_C"/>
</dbReference>
<dbReference type="NCBIfam" id="TIGR00229">
    <property type="entry name" value="sensory_box"/>
    <property type="match status" value="1"/>
</dbReference>
<dbReference type="SMART" id="SM00091">
    <property type="entry name" value="PAS"/>
    <property type="match status" value="1"/>
</dbReference>
<evidence type="ECO:0000256" key="5">
    <source>
        <dbReference type="ARBA" id="ARBA00022741"/>
    </source>
</evidence>
<dbReference type="PRINTS" id="PR00344">
    <property type="entry name" value="BCTRLSENSOR"/>
</dbReference>
<dbReference type="SUPFAM" id="SSF55874">
    <property type="entry name" value="ATPase domain of HSP90 chaperone/DNA topoisomerase II/histidine kinase"/>
    <property type="match status" value="1"/>
</dbReference>
<feature type="transmembrane region" description="Helical" evidence="9">
    <location>
        <begin position="15"/>
        <end position="33"/>
    </location>
</feature>
<dbReference type="AlphaFoldDB" id="A0A9D6V4B0"/>
<dbReference type="InterPro" id="IPR035965">
    <property type="entry name" value="PAS-like_dom_sf"/>
</dbReference>
<dbReference type="PROSITE" id="PS50109">
    <property type="entry name" value="HIS_KIN"/>
    <property type="match status" value="1"/>
</dbReference>
<evidence type="ECO:0000256" key="7">
    <source>
        <dbReference type="ARBA" id="ARBA00022840"/>
    </source>
</evidence>
<keyword evidence="4" id="KW-0808">Transferase</keyword>
<feature type="domain" description="PAS" evidence="11">
    <location>
        <begin position="151"/>
        <end position="207"/>
    </location>
</feature>
<evidence type="ECO:0000256" key="3">
    <source>
        <dbReference type="ARBA" id="ARBA00022553"/>
    </source>
</evidence>
<dbReference type="Proteomes" id="UP000807825">
    <property type="component" value="Unassembled WGS sequence"/>
</dbReference>
<dbReference type="InterPro" id="IPR036890">
    <property type="entry name" value="HATPase_C_sf"/>
</dbReference>
<evidence type="ECO:0000259" key="11">
    <source>
        <dbReference type="PROSITE" id="PS50112"/>
    </source>
</evidence>
<dbReference type="Pfam" id="PF00512">
    <property type="entry name" value="HisKA"/>
    <property type="match status" value="1"/>
</dbReference>
<dbReference type="InterPro" id="IPR036097">
    <property type="entry name" value="HisK_dim/P_sf"/>
</dbReference>
<dbReference type="Pfam" id="PF02518">
    <property type="entry name" value="HATPase_c"/>
    <property type="match status" value="1"/>
</dbReference>
<dbReference type="InterPro" id="IPR000700">
    <property type="entry name" value="PAS-assoc_C"/>
</dbReference>
<evidence type="ECO:0000256" key="1">
    <source>
        <dbReference type="ARBA" id="ARBA00000085"/>
    </source>
</evidence>
<keyword evidence="9" id="KW-0472">Membrane</keyword>
<feature type="transmembrane region" description="Helical" evidence="9">
    <location>
        <begin position="87"/>
        <end position="106"/>
    </location>
</feature>
<dbReference type="SMART" id="SM00086">
    <property type="entry name" value="PAC"/>
    <property type="match status" value="1"/>
</dbReference>
<evidence type="ECO:0000259" key="10">
    <source>
        <dbReference type="PROSITE" id="PS50109"/>
    </source>
</evidence>
<dbReference type="PANTHER" id="PTHR43065:SF46">
    <property type="entry name" value="C4-DICARBOXYLATE TRANSPORT SENSOR PROTEIN DCTB"/>
    <property type="match status" value="1"/>
</dbReference>
<dbReference type="EC" id="2.7.13.3" evidence="2"/>
<dbReference type="Gene3D" id="3.30.450.20">
    <property type="entry name" value="PAS domain"/>
    <property type="match status" value="1"/>
</dbReference>
<feature type="domain" description="Histidine kinase" evidence="10">
    <location>
        <begin position="288"/>
        <end position="499"/>
    </location>
</feature>
<dbReference type="PROSITE" id="PS50113">
    <property type="entry name" value="PAC"/>
    <property type="match status" value="1"/>
</dbReference>
<dbReference type="SUPFAM" id="SSF47384">
    <property type="entry name" value="Homodimeric domain of signal transducing histidine kinase"/>
    <property type="match status" value="1"/>
</dbReference>
<sequence length="510" mass="57160">MNSAYSLAPVWFTDVIGSGLIIVFSFMAVWYAAKLARYQPSNVMWTYLLWLCLALACFGLSRGVGHIAKRFLLLMDMRDVWVALRPYSGGINSIAFVLVASITMFFQRVHKINTAVLIDQKALEKASKEVMHLNRNLELLVRHRTEELSRSEQKYRRVFEGSMDVIFILDDQGRFLDMNPAGLATLGYSRHDLIGKIALQNLFSSEEDYENLIRDIHSEGFVKDRECHLVEKNGSELHGLLSATVRRDESGRVASYEGIAKDITARVHMERQLQRADKLASLGQISTGIAHEINNPLGIMLGYTQLLLRDHKPGTQIHDDLKTIEKHARNCKTIVEDLLKFARSARTNKTLVDVNECLTEVNSLLAHQFELDKITLRTDLDGLIPKIVADAEKLKQVFMNLMVNAKQAISGRGEITVTTSIEDSANSVRISIADTGCGIPHQLIDKVFDPFFTTKPVGEGTGLGLSVSYGIIQDHNGRIEVESRQGKGTKFVITLPVEGDREQATTEQKF</sequence>
<dbReference type="GO" id="GO:0000155">
    <property type="term" value="F:phosphorelay sensor kinase activity"/>
    <property type="evidence" value="ECO:0007669"/>
    <property type="project" value="InterPro"/>
</dbReference>
<dbReference type="InterPro" id="IPR003661">
    <property type="entry name" value="HisK_dim/P_dom"/>
</dbReference>
<organism evidence="13 14">
    <name type="scientific">Desulfomonile tiedjei</name>
    <dbReference type="NCBI Taxonomy" id="2358"/>
    <lineage>
        <taxon>Bacteria</taxon>
        <taxon>Pseudomonadati</taxon>
        <taxon>Thermodesulfobacteriota</taxon>
        <taxon>Desulfomonilia</taxon>
        <taxon>Desulfomonilales</taxon>
        <taxon>Desulfomonilaceae</taxon>
        <taxon>Desulfomonile</taxon>
    </lineage>
</organism>